<sequence>MKLLIKYLIYSLVMVTILIISLNIFRDHPEAQFAFIFPGIFLVVFSKIMDDTVRNIAKHVRHPKFR</sequence>
<dbReference type="AlphaFoldDB" id="A0A926S2S8"/>
<dbReference type="RefSeq" id="WP_191163923.1">
    <property type="nucleotide sequence ID" value="NZ_JACWMX010000005.1"/>
</dbReference>
<evidence type="ECO:0000313" key="3">
    <source>
        <dbReference type="Proteomes" id="UP000619078"/>
    </source>
</evidence>
<reference evidence="2" key="1">
    <citation type="submission" date="2020-09" db="EMBL/GenBank/DDBJ databases">
        <title>Novel species of Mucilaginibacter isolated from a glacier on the Tibetan Plateau.</title>
        <authorList>
            <person name="Liu Q."/>
            <person name="Xin Y.-H."/>
        </authorList>
    </citation>
    <scope>NUCLEOTIDE SEQUENCE</scope>
    <source>
        <strain evidence="2">ZB1P21</strain>
    </source>
</reference>
<accession>A0A926S2S8</accession>
<comment type="caution">
    <text evidence="2">The sequence shown here is derived from an EMBL/GenBank/DDBJ whole genome shotgun (WGS) entry which is preliminary data.</text>
</comment>
<keyword evidence="1" id="KW-0812">Transmembrane</keyword>
<evidence type="ECO:0000313" key="2">
    <source>
        <dbReference type="EMBL" id="MBD1394182.1"/>
    </source>
</evidence>
<feature type="transmembrane region" description="Helical" evidence="1">
    <location>
        <begin position="31"/>
        <end position="49"/>
    </location>
</feature>
<proteinExistence type="predicted"/>
<evidence type="ECO:0000256" key="1">
    <source>
        <dbReference type="SAM" id="Phobius"/>
    </source>
</evidence>
<dbReference type="EMBL" id="JACWMX010000005">
    <property type="protein sequence ID" value="MBD1394182.1"/>
    <property type="molecule type" value="Genomic_DNA"/>
</dbReference>
<keyword evidence="3" id="KW-1185">Reference proteome</keyword>
<gene>
    <name evidence="2" type="ORF">IDJ76_13820</name>
</gene>
<organism evidence="2 3">
    <name type="scientific">Mucilaginibacter glaciei</name>
    <dbReference type="NCBI Taxonomy" id="2772109"/>
    <lineage>
        <taxon>Bacteria</taxon>
        <taxon>Pseudomonadati</taxon>
        <taxon>Bacteroidota</taxon>
        <taxon>Sphingobacteriia</taxon>
        <taxon>Sphingobacteriales</taxon>
        <taxon>Sphingobacteriaceae</taxon>
        <taxon>Mucilaginibacter</taxon>
    </lineage>
</organism>
<keyword evidence="1" id="KW-0472">Membrane</keyword>
<feature type="transmembrane region" description="Helical" evidence="1">
    <location>
        <begin position="7"/>
        <end position="25"/>
    </location>
</feature>
<keyword evidence="1" id="KW-1133">Transmembrane helix</keyword>
<name>A0A926S2S8_9SPHI</name>
<dbReference type="Proteomes" id="UP000619078">
    <property type="component" value="Unassembled WGS sequence"/>
</dbReference>
<protein>
    <submittedName>
        <fullName evidence="2">Uncharacterized protein</fullName>
    </submittedName>
</protein>